<organism evidence="2 3">
    <name type="scientific">Amorphotheca resinae ATCC 22711</name>
    <dbReference type="NCBI Taxonomy" id="857342"/>
    <lineage>
        <taxon>Eukaryota</taxon>
        <taxon>Fungi</taxon>
        <taxon>Dikarya</taxon>
        <taxon>Ascomycota</taxon>
        <taxon>Pezizomycotina</taxon>
        <taxon>Leotiomycetes</taxon>
        <taxon>Helotiales</taxon>
        <taxon>Amorphothecaceae</taxon>
        <taxon>Amorphotheca</taxon>
    </lineage>
</organism>
<evidence type="ECO:0000259" key="1">
    <source>
        <dbReference type="Pfam" id="PF20150"/>
    </source>
</evidence>
<name>A0A2T3B199_AMORE</name>
<accession>A0A2T3B199</accession>
<feature type="domain" description="2EXR" evidence="1">
    <location>
        <begin position="32"/>
        <end position="108"/>
    </location>
</feature>
<keyword evidence="3" id="KW-1185">Reference proteome</keyword>
<dbReference type="RefSeq" id="XP_024720688.1">
    <property type="nucleotide sequence ID" value="XM_024864966.1"/>
</dbReference>
<dbReference type="GeneID" id="36573047"/>
<evidence type="ECO:0000313" key="3">
    <source>
        <dbReference type="Proteomes" id="UP000241818"/>
    </source>
</evidence>
<evidence type="ECO:0000313" key="2">
    <source>
        <dbReference type="EMBL" id="PSS18336.1"/>
    </source>
</evidence>
<reference evidence="2 3" key="1">
    <citation type="journal article" date="2018" name="New Phytol.">
        <title>Comparative genomics and transcriptomics depict ericoid mycorrhizal fungi as versatile saprotrophs and plant mutualists.</title>
        <authorList>
            <person name="Martino E."/>
            <person name="Morin E."/>
            <person name="Grelet G.A."/>
            <person name="Kuo A."/>
            <person name="Kohler A."/>
            <person name="Daghino S."/>
            <person name="Barry K.W."/>
            <person name="Cichocki N."/>
            <person name="Clum A."/>
            <person name="Dockter R.B."/>
            <person name="Hainaut M."/>
            <person name="Kuo R.C."/>
            <person name="LaButti K."/>
            <person name="Lindahl B.D."/>
            <person name="Lindquist E.A."/>
            <person name="Lipzen A."/>
            <person name="Khouja H.R."/>
            <person name="Magnuson J."/>
            <person name="Murat C."/>
            <person name="Ohm R.A."/>
            <person name="Singer S.W."/>
            <person name="Spatafora J.W."/>
            <person name="Wang M."/>
            <person name="Veneault-Fourrey C."/>
            <person name="Henrissat B."/>
            <person name="Grigoriev I.V."/>
            <person name="Martin F.M."/>
            <person name="Perotto S."/>
        </authorList>
    </citation>
    <scope>NUCLEOTIDE SEQUENCE [LARGE SCALE GENOMIC DNA]</scope>
    <source>
        <strain evidence="2 3">ATCC 22711</strain>
    </source>
</reference>
<dbReference type="EMBL" id="KZ679011">
    <property type="protein sequence ID" value="PSS18336.1"/>
    <property type="molecule type" value="Genomic_DNA"/>
</dbReference>
<dbReference type="AlphaFoldDB" id="A0A2T3B199"/>
<sequence>MAKPQQFIYNLNIVTEHRAKVQNYLTKYRRTPRLPQEIQDIIWQLAIPAPRPIQITIRVNNLLQDRWVWGAGPFTMLKVCRQSRLMAHAVYRSRLESSDSAYVYMKHDLPLIGLRQTLEVYPIVSCSLLGCRVVKSGLQDMICLVYYWNWPPEEDELVASTIIWKSRYQQYRDVLPWRLHKLLSSLCGST</sequence>
<protein>
    <recommendedName>
        <fullName evidence="1">2EXR domain-containing protein</fullName>
    </recommendedName>
</protein>
<dbReference type="OrthoDB" id="4737394at2759"/>
<gene>
    <name evidence="2" type="ORF">M430DRAFT_237912</name>
</gene>
<dbReference type="Pfam" id="PF20150">
    <property type="entry name" value="2EXR"/>
    <property type="match status" value="1"/>
</dbReference>
<dbReference type="InParanoid" id="A0A2T3B199"/>
<proteinExistence type="predicted"/>
<dbReference type="Proteomes" id="UP000241818">
    <property type="component" value="Unassembled WGS sequence"/>
</dbReference>
<dbReference type="InterPro" id="IPR045518">
    <property type="entry name" value="2EXR"/>
</dbReference>